<dbReference type="AlphaFoldDB" id="A0A6J8DX00"/>
<organism evidence="2 3">
    <name type="scientific">Mytilus coruscus</name>
    <name type="common">Sea mussel</name>
    <dbReference type="NCBI Taxonomy" id="42192"/>
    <lineage>
        <taxon>Eukaryota</taxon>
        <taxon>Metazoa</taxon>
        <taxon>Spiralia</taxon>
        <taxon>Lophotrochozoa</taxon>
        <taxon>Mollusca</taxon>
        <taxon>Bivalvia</taxon>
        <taxon>Autobranchia</taxon>
        <taxon>Pteriomorphia</taxon>
        <taxon>Mytilida</taxon>
        <taxon>Mytiloidea</taxon>
        <taxon>Mytilidae</taxon>
        <taxon>Mytilinae</taxon>
        <taxon>Mytilus</taxon>
    </lineage>
</organism>
<evidence type="ECO:0000313" key="3">
    <source>
        <dbReference type="Proteomes" id="UP000507470"/>
    </source>
</evidence>
<protein>
    <recommendedName>
        <fullName evidence="1">Integrase p58-like C-terminal domain-containing protein</fullName>
    </recommendedName>
</protein>
<name>A0A6J8DX00_MYTCO</name>
<dbReference type="InterPro" id="IPR054465">
    <property type="entry name" value="Integrase_p58-like_C"/>
</dbReference>
<feature type="domain" description="Integrase p58-like C-terminal" evidence="1">
    <location>
        <begin position="79"/>
        <end position="112"/>
    </location>
</feature>
<evidence type="ECO:0000313" key="2">
    <source>
        <dbReference type="EMBL" id="CAC5412257.1"/>
    </source>
</evidence>
<dbReference type="Pfam" id="PF22938">
    <property type="entry name" value="Integrase_p58_C"/>
    <property type="match status" value="1"/>
</dbReference>
<proteinExistence type="predicted"/>
<dbReference type="Proteomes" id="UP000507470">
    <property type="component" value="Unassembled WGS sequence"/>
</dbReference>
<reference evidence="2 3" key="1">
    <citation type="submission" date="2020-06" db="EMBL/GenBank/DDBJ databases">
        <authorList>
            <person name="Li R."/>
            <person name="Bekaert M."/>
        </authorList>
    </citation>
    <scope>NUCLEOTIDE SEQUENCE [LARGE SCALE GENOMIC DNA]</scope>
    <source>
        <strain evidence="3">wild</strain>
    </source>
</reference>
<sequence length="172" mass="20410">MPPAIKPTPSNIWVWELRERLEDVHALVRKHSDGASVRQKTYHDRRMSWERFEIDDKVYVYFPQKKKGCTPKFTSFWRGPCQILRKVSEVLYQVDCGRKNQPQIVHFDRLRKKVAQSMRVEDSCDASEAHETDIIEVENVEEVEELVQESCRPIRNIRPPARFDDFVVQIIK</sequence>
<dbReference type="EMBL" id="CACVKT020007992">
    <property type="protein sequence ID" value="CAC5412257.1"/>
    <property type="molecule type" value="Genomic_DNA"/>
</dbReference>
<gene>
    <name evidence="2" type="ORF">MCOR_45256</name>
</gene>
<accession>A0A6J8DX00</accession>
<dbReference type="OrthoDB" id="7701233at2759"/>
<evidence type="ECO:0000259" key="1">
    <source>
        <dbReference type="Pfam" id="PF22938"/>
    </source>
</evidence>
<keyword evidence="3" id="KW-1185">Reference proteome</keyword>